<sequence length="501" mass="52950">MEGAQELWPVSLDSRPPGGTFFVGFSYIPRSLGCCHKSNKQDANLKKAIIIVVVVLVLGGLVGLTVVRAQSGYTKVFMGKAVRENLVAVVNGTGQIKPKTYVNLGATAFGRITHLYVKEGDHVKQGEVVASIENVQQGANVQGQEAAIAAARTDITSYIAAEKTQDANIEHAKADLEQKRLDYQRAQALYQAQVMSKQDFDAKKAAYDLDVASLSQAQAALAQAKAQTDSARGHLNTQVADLRVNQDLLNRTVAIAPFNGIVTNLPVREGETVVEGIQNAEGSTLMTLADMSVITAEVKVDETDIVNVAIGQPADVTVDALPGKVFKGHVTLVGDQALLRSTGVATSQSTSGTEEAKDFKVVVTVDNPSDELRPGLSTTAKITTAHKDDALSIPLQALIMRMPDGSAPKPQTGSGSGSVAAKQPIQGVFLVRSDNGRMRVHFVPVTTGITGTTDIEVTGGLKAGDQIVTGTYRALRDLKENALVKQDTSPPAVSQPSDSSS</sequence>
<evidence type="ECO:0000256" key="3">
    <source>
        <dbReference type="SAM" id="MobiDB-lite"/>
    </source>
</evidence>
<accession>A0A372IPV8</accession>
<evidence type="ECO:0000259" key="6">
    <source>
        <dbReference type="Pfam" id="PF25917"/>
    </source>
</evidence>
<dbReference type="Gene3D" id="2.40.30.170">
    <property type="match status" value="1"/>
</dbReference>
<feature type="transmembrane region" description="Helical" evidence="4">
    <location>
        <begin position="48"/>
        <end position="67"/>
    </location>
</feature>
<dbReference type="GO" id="GO:0030313">
    <property type="term" value="C:cell envelope"/>
    <property type="evidence" value="ECO:0007669"/>
    <property type="project" value="UniProtKB-SubCell"/>
</dbReference>
<keyword evidence="4" id="KW-1133">Transmembrane helix</keyword>
<dbReference type="Pfam" id="PF25876">
    <property type="entry name" value="HH_MFP_RND"/>
    <property type="match status" value="1"/>
</dbReference>
<evidence type="ECO:0000256" key="4">
    <source>
        <dbReference type="SAM" id="Phobius"/>
    </source>
</evidence>
<dbReference type="Pfam" id="PF25990">
    <property type="entry name" value="Beta-barrel_YknX"/>
    <property type="match status" value="1"/>
</dbReference>
<dbReference type="PANTHER" id="PTHR32347:SF23">
    <property type="entry name" value="BLL5650 PROTEIN"/>
    <property type="match status" value="1"/>
</dbReference>
<dbReference type="Gene3D" id="2.40.50.100">
    <property type="match status" value="1"/>
</dbReference>
<feature type="compositionally biased region" description="Polar residues" evidence="3">
    <location>
        <begin position="486"/>
        <end position="501"/>
    </location>
</feature>
<keyword evidence="4" id="KW-0472">Membrane</keyword>
<dbReference type="InterPro" id="IPR058625">
    <property type="entry name" value="MdtA-like_BSH"/>
</dbReference>
<feature type="domain" description="Multidrug resistance protein MdtA-like barrel-sandwich hybrid" evidence="6">
    <location>
        <begin position="102"/>
        <end position="279"/>
    </location>
</feature>
<dbReference type="InterPro" id="IPR050465">
    <property type="entry name" value="UPF0194_transport"/>
</dbReference>
<dbReference type="OrthoDB" id="9809068at2"/>
<protein>
    <submittedName>
        <fullName evidence="8">HlyD family efflux transporter periplasmic adaptor subunit</fullName>
    </submittedName>
</protein>
<proteinExistence type="predicted"/>
<evidence type="ECO:0000313" key="8">
    <source>
        <dbReference type="EMBL" id="RFU16914.1"/>
    </source>
</evidence>
<organism evidence="8 9">
    <name type="scientific">Paracidobacterium acidisoli</name>
    <dbReference type="NCBI Taxonomy" id="2303751"/>
    <lineage>
        <taxon>Bacteria</taxon>
        <taxon>Pseudomonadati</taxon>
        <taxon>Acidobacteriota</taxon>
        <taxon>Terriglobia</taxon>
        <taxon>Terriglobales</taxon>
        <taxon>Acidobacteriaceae</taxon>
        <taxon>Paracidobacterium</taxon>
    </lineage>
</organism>
<reference evidence="8 9" key="1">
    <citation type="submission" date="2018-08" db="EMBL/GenBank/DDBJ databases">
        <title>Acidipila sp. 4G-K13, an acidobacterium isolated from forest soil.</title>
        <authorList>
            <person name="Gao Z.-H."/>
            <person name="Qiu L.-H."/>
        </authorList>
    </citation>
    <scope>NUCLEOTIDE SEQUENCE [LARGE SCALE GENOMIC DNA]</scope>
    <source>
        <strain evidence="8 9">4G-K13</strain>
    </source>
</reference>
<feature type="domain" description="YknX-like beta-barrel" evidence="7">
    <location>
        <begin position="296"/>
        <end position="382"/>
    </location>
</feature>
<evidence type="ECO:0000256" key="1">
    <source>
        <dbReference type="ARBA" id="ARBA00004196"/>
    </source>
</evidence>
<dbReference type="Pfam" id="PF25917">
    <property type="entry name" value="BSH_RND"/>
    <property type="match status" value="1"/>
</dbReference>
<dbReference type="AlphaFoldDB" id="A0A372IPV8"/>
<dbReference type="Proteomes" id="UP000264702">
    <property type="component" value="Unassembled WGS sequence"/>
</dbReference>
<dbReference type="EMBL" id="QVQT01000003">
    <property type="protein sequence ID" value="RFU16914.1"/>
    <property type="molecule type" value="Genomic_DNA"/>
</dbReference>
<dbReference type="PRINTS" id="PR01490">
    <property type="entry name" value="RTXTOXIND"/>
</dbReference>
<gene>
    <name evidence="8" type="ORF">D0Y96_09270</name>
</gene>
<comment type="caution">
    <text evidence="8">The sequence shown here is derived from an EMBL/GenBank/DDBJ whole genome shotgun (WGS) entry which is preliminary data.</text>
</comment>
<dbReference type="PANTHER" id="PTHR32347">
    <property type="entry name" value="EFFLUX SYSTEM COMPONENT YKNX-RELATED"/>
    <property type="match status" value="1"/>
</dbReference>
<evidence type="ECO:0000259" key="7">
    <source>
        <dbReference type="Pfam" id="PF25990"/>
    </source>
</evidence>
<comment type="subcellular location">
    <subcellularLocation>
        <location evidence="1">Cell envelope</location>
    </subcellularLocation>
</comment>
<dbReference type="InterPro" id="IPR058636">
    <property type="entry name" value="Beta-barrel_YknX"/>
</dbReference>
<keyword evidence="4" id="KW-0812">Transmembrane</keyword>
<dbReference type="Gene3D" id="1.10.287.470">
    <property type="entry name" value="Helix hairpin bin"/>
    <property type="match status" value="1"/>
</dbReference>
<name>A0A372IPV8_9BACT</name>
<evidence type="ECO:0000313" key="9">
    <source>
        <dbReference type="Proteomes" id="UP000264702"/>
    </source>
</evidence>
<evidence type="ECO:0000256" key="2">
    <source>
        <dbReference type="ARBA" id="ARBA00023054"/>
    </source>
</evidence>
<feature type="region of interest" description="Disordered" evidence="3">
    <location>
        <begin position="482"/>
        <end position="501"/>
    </location>
</feature>
<evidence type="ECO:0000259" key="5">
    <source>
        <dbReference type="Pfam" id="PF25876"/>
    </source>
</evidence>
<keyword evidence="2" id="KW-0175">Coiled coil</keyword>
<dbReference type="SUPFAM" id="SSF111369">
    <property type="entry name" value="HlyD-like secretion proteins"/>
    <property type="match status" value="2"/>
</dbReference>
<dbReference type="InterPro" id="IPR058624">
    <property type="entry name" value="MdtA-like_HH"/>
</dbReference>
<feature type="domain" description="Multidrug resistance protein MdtA-like alpha-helical hairpin" evidence="5">
    <location>
        <begin position="166"/>
        <end position="227"/>
    </location>
</feature>
<dbReference type="Gene3D" id="2.40.420.20">
    <property type="match status" value="1"/>
</dbReference>
<keyword evidence="9" id="KW-1185">Reference proteome</keyword>